<reference evidence="2" key="3">
    <citation type="submission" date="2015-04" db="UniProtKB">
        <authorList>
            <consortium name="EnsemblPlants"/>
        </authorList>
    </citation>
    <scope>IDENTIFICATION</scope>
    <source>
        <strain evidence="2">cv. Jemalong A17</strain>
    </source>
</reference>
<reference evidence="1 3" key="2">
    <citation type="journal article" date="2014" name="BMC Genomics">
        <title>An improved genome release (version Mt4.0) for the model legume Medicago truncatula.</title>
        <authorList>
            <person name="Tang H."/>
            <person name="Krishnakumar V."/>
            <person name="Bidwell S."/>
            <person name="Rosen B."/>
            <person name="Chan A."/>
            <person name="Zhou S."/>
            <person name="Gentzbittel L."/>
            <person name="Childs K.L."/>
            <person name="Yandell M."/>
            <person name="Gundlach H."/>
            <person name="Mayer K.F."/>
            <person name="Schwartz D.C."/>
            <person name="Town C.D."/>
        </authorList>
    </citation>
    <scope>GENOME REANNOTATION</scope>
    <source>
        <strain evidence="2 3">cv. Jemalong A17</strain>
    </source>
</reference>
<dbReference type="EMBL" id="CM001223">
    <property type="protein sequence ID" value="AES77709.1"/>
    <property type="molecule type" value="Genomic_DNA"/>
</dbReference>
<evidence type="ECO:0000313" key="1">
    <source>
        <dbReference type="EMBL" id="AES77709.1"/>
    </source>
</evidence>
<evidence type="ECO:0000313" key="3">
    <source>
        <dbReference type="Proteomes" id="UP000002051"/>
    </source>
</evidence>
<dbReference type="HOGENOM" id="CLU_2362935_0_0_1"/>
<dbReference type="PaxDb" id="3880-AES77709"/>
<dbReference type="EnsemblPlants" id="AES77709">
    <property type="protein sequence ID" value="AES77709"/>
    <property type="gene ID" value="MTR_7g014600"/>
</dbReference>
<keyword evidence="3" id="KW-1185">Reference proteome</keyword>
<protein>
    <submittedName>
        <fullName evidence="1 2">Uncharacterized protein</fullName>
    </submittedName>
</protein>
<accession>G7L681</accession>
<proteinExistence type="predicted"/>
<dbReference type="AlphaFoldDB" id="G7L681"/>
<organism evidence="1 3">
    <name type="scientific">Medicago truncatula</name>
    <name type="common">Barrel medic</name>
    <name type="synonym">Medicago tribuloides</name>
    <dbReference type="NCBI Taxonomy" id="3880"/>
    <lineage>
        <taxon>Eukaryota</taxon>
        <taxon>Viridiplantae</taxon>
        <taxon>Streptophyta</taxon>
        <taxon>Embryophyta</taxon>
        <taxon>Tracheophyta</taxon>
        <taxon>Spermatophyta</taxon>
        <taxon>Magnoliopsida</taxon>
        <taxon>eudicotyledons</taxon>
        <taxon>Gunneridae</taxon>
        <taxon>Pentapetalae</taxon>
        <taxon>rosids</taxon>
        <taxon>fabids</taxon>
        <taxon>Fabales</taxon>
        <taxon>Fabaceae</taxon>
        <taxon>Papilionoideae</taxon>
        <taxon>50 kb inversion clade</taxon>
        <taxon>NPAAA clade</taxon>
        <taxon>Hologalegina</taxon>
        <taxon>IRL clade</taxon>
        <taxon>Trifolieae</taxon>
        <taxon>Medicago</taxon>
    </lineage>
</organism>
<sequence length="96" mass="10925">MLIGNTADITQRKGKHNDTQQVESIIEVEEGEILISQKLHSHAEFNVDINTSSPRLTLQNSFDLLDEEEHSEEELFVAKVAKLVDGCYRDFRVSSH</sequence>
<evidence type="ECO:0000313" key="2">
    <source>
        <dbReference type="EnsemblPlants" id="AES77709"/>
    </source>
</evidence>
<dbReference type="Proteomes" id="UP000002051">
    <property type="component" value="Unassembled WGS sequence"/>
</dbReference>
<reference evidence="1 3" key="1">
    <citation type="journal article" date="2011" name="Nature">
        <title>The Medicago genome provides insight into the evolution of rhizobial symbioses.</title>
        <authorList>
            <person name="Young N.D."/>
            <person name="Debelle F."/>
            <person name="Oldroyd G.E."/>
            <person name="Geurts R."/>
            <person name="Cannon S.B."/>
            <person name="Udvardi M.K."/>
            <person name="Benedito V.A."/>
            <person name="Mayer K.F."/>
            <person name="Gouzy J."/>
            <person name="Schoof H."/>
            <person name="Van de Peer Y."/>
            <person name="Proost S."/>
            <person name="Cook D.R."/>
            <person name="Meyers B.C."/>
            <person name="Spannagl M."/>
            <person name="Cheung F."/>
            <person name="De Mita S."/>
            <person name="Krishnakumar V."/>
            <person name="Gundlach H."/>
            <person name="Zhou S."/>
            <person name="Mudge J."/>
            <person name="Bharti A.K."/>
            <person name="Murray J.D."/>
            <person name="Naoumkina M.A."/>
            <person name="Rosen B."/>
            <person name="Silverstein K.A."/>
            <person name="Tang H."/>
            <person name="Rombauts S."/>
            <person name="Zhao P.X."/>
            <person name="Zhou P."/>
            <person name="Barbe V."/>
            <person name="Bardou P."/>
            <person name="Bechner M."/>
            <person name="Bellec A."/>
            <person name="Berger A."/>
            <person name="Berges H."/>
            <person name="Bidwell S."/>
            <person name="Bisseling T."/>
            <person name="Choisne N."/>
            <person name="Couloux A."/>
            <person name="Denny R."/>
            <person name="Deshpande S."/>
            <person name="Dai X."/>
            <person name="Doyle J.J."/>
            <person name="Dudez A.M."/>
            <person name="Farmer A.D."/>
            <person name="Fouteau S."/>
            <person name="Franken C."/>
            <person name="Gibelin C."/>
            <person name="Gish J."/>
            <person name="Goldstein S."/>
            <person name="Gonzalez A.J."/>
            <person name="Green P.J."/>
            <person name="Hallab A."/>
            <person name="Hartog M."/>
            <person name="Hua A."/>
            <person name="Humphray S.J."/>
            <person name="Jeong D.H."/>
            <person name="Jing Y."/>
            <person name="Jocker A."/>
            <person name="Kenton S.M."/>
            <person name="Kim D.J."/>
            <person name="Klee K."/>
            <person name="Lai H."/>
            <person name="Lang C."/>
            <person name="Lin S."/>
            <person name="Macmil S.L."/>
            <person name="Magdelenat G."/>
            <person name="Matthews L."/>
            <person name="McCorrison J."/>
            <person name="Monaghan E.L."/>
            <person name="Mun J.H."/>
            <person name="Najar F.Z."/>
            <person name="Nicholson C."/>
            <person name="Noirot C."/>
            <person name="O'Bleness M."/>
            <person name="Paule C.R."/>
            <person name="Poulain J."/>
            <person name="Prion F."/>
            <person name="Qin B."/>
            <person name="Qu C."/>
            <person name="Retzel E.F."/>
            <person name="Riddle C."/>
            <person name="Sallet E."/>
            <person name="Samain S."/>
            <person name="Samson N."/>
            <person name="Sanders I."/>
            <person name="Saurat O."/>
            <person name="Scarpelli C."/>
            <person name="Schiex T."/>
            <person name="Segurens B."/>
            <person name="Severin A.J."/>
            <person name="Sherrier D.J."/>
            <person name="Shi R."/>
            <person name="Sims S."/>
            <person name="Singer S.R."/>
            <person name="Sinharoy S."/>
            <person name="Sterck L."/>
            <person name="Viollet A."/>
            <person name="Wang B.B."/>
            <person name="Wang K."/>
            <person name="Wang M."/>
            <person name="Wang X."/>
            <person name="Warfsmann J."/>
            <person name="Weissenbach J."/>
            <person name="White D.D."/>
            <person name="White J.D."/>
            <person name="Wiley G.B."/>
            <person name="Wincker P."/>
            <person name="Xing Y."/>
            <person name="Yang L."/>
            <person name="Yao Z."/>
            <person name="Ying F."/>
            <person name="Zhai J."/>
            <person name="Zhou L."/>
            <person name="Zuber A."/>
            <person name="Denarie J."/>
            <person name="Dixon R.A."/>
            <person name="May G.D."/>
            <person name="Schwartz D.C."/>
            <person name="Rogers J."/>
            <person name="Quetier F."/>
            <person name="Town C.D."/>
            <person name="Roe B.A."/>
        </authorList>
    </citation>
    <scope>NUCLEOTIDE SEQUENCE [LARGE SCALE GENOMIC DNA]</scope>
    <source>
        <strain evidence="1">A17</strain>
        <strain evidence="2 3">cv. Jemalong A17</strain>
    </source>
</reference>
<gene>
    <name evidence="1" type="ordered locus">MTR_7g014600</name>
</gene>
<name>G7L681_MEDTR</name>